<sequence length="208" mass="24073">MTDVSYNEFLDYVDKMSLLSELECLGVTLTIEALDQYNKKELLKRLSQIGKLTAVKVMATICMTYIIDDLRYWEFIVNSMLKLGVLTELKVYLDYLKNKCYKGFYVNAWQAVIDDAFNLPLALSEGELYEAYVNNFLMIQSCPVLYSLNFEKILQKCIKTEKFEFAAVLLHYLPETKRDLYVREIVRSRTLSLDLDNLSKRGCGALDG</sequence>
<name>A0AAV8YW26_9CUCU</name>
<dbReference type="EMBL" id="JAPWTK010000035">
    <property type="protein sequence ID" value="KAJ8955863.1"/>
    <property type="molecule type" value="Genomic_DNA"/>
</dbReference>
<dbReference type="PANTHER" id="PTHR15688">
    <property type="entry name" value="KINETOCHORE-ASSOCIATED PROTEIN 1"/>
    <property type="match status" value="1"/>
</dbReference>
<organism evidence="2 3">
    <name type="scientific">Aromia moschata</name>
    <dbReference type="NCBI Taxonomy" id="1265417"/>
    <lineage>
        <taxon>Eukaryota</taxon>
        <taxon>Metazoa</taxon>
        <taxon>Ecdysozoa</taxon>
        <taxon>Arthropoda</taxon>
        <taxon>Hexapoda</taxon>
        <taxon>Insecta</taxon>
        <taxon>Pterygota</taxon>
        <taxon>Neoptera</taxon>
        <taxon>Endopterygota</taxon>
        <taxon>Coleoptera</taxon>
        <taxon>Polyphaga</taxon>
        <taxon>Cucujiformia</taxon>
        <taxon>Chrysomeloidea</taxon>
        <taxon>Cerambycidae</taxon>
        <taxon>Cerambycinae</taxon>
        <taxon>Callichromatini</taxon>
        <taxon>Aromia</taxon>
    </lineage>
</organism>
<dbReference type="AlphaFoldDB" id="A0AAV8YW26"/>
<comment type="caution">
    <text evidence="2">The sequence shown here is derived from an EMBL/GenBank/DDBJ whole genome shotgun (WGS) entry which is preliminary data.</text>
</comment>
<dbReference type="GO" id="GO:1903394">
    <property type="term" value="P:protein localization to kinetochore involved in kinetochore assembly"/>
    <property type="evidence" value="ECO:0007669"/>
    <property type="project" value="TreeGrafter"/>
</dbReference>
<dbReference type="GO" id="GO:0005737">
    <property type="term" value="C:cytoplasm"/>
    <property type="evidence" value="ECO:0007669"/>
    <property type="project" value="TreeGrafter"/>
</dbReference>
<evidence type="ECO:0000313" key="3">
    <source>
        <dbReference type="Proteomes" id="UP001162162"/>
    </source>
</evidence>
<dbReference type="GO" id="GO:0007094">
    <property type="term" value="P:mitotic spindle assembly checkpoint signaling"/>
    <property type="evidence" value="ECO:0007669"/>
    <property type="project" value="TreeGrafter"/>
</dbReference>
<gene>
    <name evidence="2" type="ORF">NQ318_005411</name>
</gene>
<feature type="domain" description="RZZ complex subunit KNTC1/ROD C-terminal" evidence="1">
    <location>
        <begin position="12"/>
        <end position="191"/>
    </location>
</feature>
<evidence type="ECO:0000313" key="2">
    <source>
        <dbReference type="EMBL" id="KAJ8955863.1"/>
    </source>
</evidence>
<dbReference type="InterPro" id="IPR019527">
    <property type="entry name" value="RZZ-complex_KNTC1/ROD_C"/>
</dbReference>
<dbReference type="Proteomes" id="UP001162162">
    <property type="component" value="Unassembled WGS sequence"/>
</dbReference>
<dbReference type="PANTHER" id="PTHR15688:SF1">
    <property type="entry name" value="KINETOCHORE-ASSOCIATED PROTEIN 1"/>
    <property type="match status" value="1"/>
</dbReference>
<dbReference type="GO" id="GO:1990423">
    <property type="term" value="C:RZZ complex"/>
    <property type="evidence" value="ECO:0007669"/>
    <property type="project" value="TreeGrafter"/>
</dbReference>
<proteinExistence type="predicted"/>
<dbReference type="GO" id="GO:0031267">
    <property type="term" value="F:small GTPase binding"/>
    <property type="evidence" value="ECO:0007669"/>
    <property type="project" value="TreeGrafter"/>
</dbReference>
<evidence type="ECO:0000259" key="1">
    <source>
        <dbReference type="Pfam" id="PF10493"/>
    </source>
</evidence>
<dbReference type="InterPro" id="IPR052802">
    <property type="entry name" value="KNTC1"/>
</dbReference>
<dbReference type="GO" id="GO:0000070">
    <property type="term" value="P:mitotic sister chromatid segregation"/>
    <property type="evidence" value="ECO:0007669"/>
    <property type="project" value="TreeGrafter"/>
</dbReference>
<protein>
    <recommendedName>
        <fullName evidence="1">RZZ complex subunit KNTC1/ROD C-terminal domain-containing protein</fullName>
    </recommendedName>
</protein>
<keyword evidence="3" id="KW-1185">Reference proteome</keyword>
<dbReference type="Pfam" id="PF10493">
    <property type="entry name" value="Rod_C"/>
    <property type="match status" value="1"/>
</dbReference>
<dbReference type="GO" id="GO:0005828">
    <property type="term" value="C:kinetochore microtubule"/>
    <property type="evidence" value="ECO:0007669"/>
    <property type="project" value="TreeGrafter"/>
</dbReference>
<reference evidence="2" key="1">
    <citation type="journal article" date="2023" name="Insect Mol. Biol.">
        <title>Genome sequencing provides insights into the evolution of gene families encoding plant cell wall-degrading enzymes in longhorned beetles.</title>
        <authorList>
            <person name="Shin N.R."/>
            <person name="Okamura Y."/>
            <person name="Kirsch R."/>
            <person name="Pauchet Y."/>
        </authorList>
    </citation>
    <scope>NUCLEOTIDE SEQUENCE</scope>
    <source>
        <strain evidence="2">AMC_N1</strain>
    </source>
</reference>
<accession>A0AAV8YW26</accession>